<dbReference type="PROSITE" id="PS51375">
    <property type="entry name" value="PPR"/>
    <property type="match status" value="1"/>
</dbReference>
<organism evidence="4 5">
    <name type="scientific">Citrullus colocynthis</name>
    <name type="common">colocynth</name>
    <dbReference type="NCBI Taxonomy" id="252529"/>
    <lineage>
        <taxon>Eukaryota</taxon>
        <taxon>Viridiplantae</taxon>
        <taxon>Streptophyta</taxon>
        <taxon>Embryophyta</taxon>
        <taxon>Tracheophyta</taxon>
        <taxon>Spermatophyta</taxon>
        <taxon>Magnoliopsida</taxon>
        <taxon>eudicotyledons</taxon>
        <taxon>Gunneridae</taxon>
        <taxon>Pentapetalae</taxon>
        <taxon>rosids</taxon>
        <taxon>fabids</taxon>
        <taxon>Cucurbitales</taxon>
        <taxon>Cucurbitaceae</taxon>
        <taxon>Benincaseae</taxon>
        <taxon>Citrullus</taxon>
    </lineage>
</organism>
<protein>
    <recommendedName>
        <fullName evidence="6">Pentatricopeptide repeat-containing protein</fullName>
    </recommendedName>
</protein>
<evidence type="ECO:0000313" key="5">
    <source>
        <dbReference type="Proteomes" id="UP001642487"/>
    </source>
</evidence>
<gene>
    <name evidence="4" type="ORF">CITCOLO1_LOCUS19639</name>
</gene>
<keyword evidence="2" id="KW-0677">Repeat</keyword>
<comment type="similarity">
    <text evidence="1">Belongs to the PPR family. P subfamily.</text>
</comment>
<proteinExistence type="inferred from homology"/>
<dbReference type="InterPro" id="IPR002885">
    <property type="entry name" value="PPR_rpt"/>
</dbReference>
<sequence>MSLLTRLYHHRNALLYSTPIITMLIFSYCKRRKSKEALKIFHWMLRPGSPCKPDERVYKTLISGLCRKRMTLDALKVLRNMIDSNLVPDCHLRNWSPSEKGVGAVGPYHHQLDRLDKIFWFFLELLVVTGVFKSQGQGSHCDAAAIVCTNVQRLEHQVHINYQMLETRINS</sequence>
<dbReference type="InterPro" id="IPR050872">
    <property type="entry name" value="PPR_P_subfamily"/>
</dbReference>
<evidence type="ECO:0008006" key="6">
    <source>
        <dbReference type="Google" id="ProtNLM"/>
    </source>
</evidence>
<dbReference type="Proteomes" id="UP001642487">
    <property type="component" value="Chromosome 8"/>
</dbReference>
<evidence type="ECO:0000256" key="1">
    <source>
        <dbReference type="ARBA" id="ARBA00007626"/>
    </source>
</evidence>
<feature type="repeat" description="PPR" evidence="3">
    <location>
        <begin position="54"/>
        <end position="88"/>
    </location>
</feature>
<dbReference type="Gene3D" id="1.25.40.10">
    <property type="entry name" value="Tetratricopeptide repeat domain"/>
    <property type="match status" value="1"/>
</dbReference>
<accession>A0ABP0Z699</accession>
<evidence type="ECO:0000313" key="4">
    <source>
        <dbReference type="EMBL" id="CAK9327266.1"/>
    </source>
</evidence>
<name>A0ABP0Z699_9ROSI</name>
<dbReference type="PANTHER" id="PTHR46128:SF211">
    <property type="entry name" value="PENTACOTRIPEPTIDE-REPEAT REGION OF PRORP DOMAIN-CONTAINING PROTEIN"/>
    <property type="match status" value="1"/>
</dbReference>
<evidence type="ECO:0000256" key="2">
    <source>
        <dbReference type="ARBA" id="ARBA00022737"/>
    </source>
</evidence>
<dbReference type="EMBL" id="OZ021742">
    <property type="protein sequence ID" value="CAK9327266.1"/>
    <property type="molecule type" value="Genomic_DNA"/>
</dbReference>
<dbReference type="Pfam" id="PF13041">
    <property type="entry name" value="PPR_2"/>
    <property type="match status" value="1"/>
</dbReference>
<dbReference type="InterPro" id="IPR011990">
    <property type="entry name" value="TPR-like_helical_dom_sf"/>
</dbReference>
<dbReference type="NCBIfam" id="TIGR00756">
    <property type="entry name" value="PPR"/>
    <property type="match status" value="1"/>
</dbReference>
<reference evidence="4 5" key="1">
    <citation type="submission" date="2024-03" db="EMBL/GenBank/DDBJ databases">
        <authorList>
            <person name="Gkanogiannis A."/>
            <person name="Becerra Lopez-Lavalle L."/>
        </authorList>
    </citation>
    <scope>NUCLEOTIDE SEQUENCE [LARGE SCALE GENOMIC DNA]</scope>
</reference>
<evidence type="ECO:0000256" key="3">
    <source>
        <dbReference type="PROSITE-ProRule" id="PRU00708"/>
    </source>
</evidence>
<dbReference type="PANTHER" id="PTHR46128">
    <property type="entry name" value="MITOCHONDRIAL GROUP I INTRON SPLICING FACTOR CCM1"/>
    <property type="match status" value="1"/>
</dbReference>
<keyword evidence="5" id="KW-1185">Reference proteome</keyword>